<protein>
    <submittedName>
        <fullName evidence="2">Uncharacterized protein</fullName>
    </submittedName>
</protein>
<organism evidence="2 3">
    <name type="scientific">Volvox africanus</name>
    <dbReference type="NCBI Taxonomy" id="51714"/>
    <lineage>
        <taxon>Eukaryota</taxon>
        <taxon>Viridiplantae</taxon>
        <taxon>Chlorophyta</taxon>
        <taxon>core chlorophytes</taxon>
        <taxon>Chlorophyceae</taxon>
        <taxon>CS clade</taxon>
        <taxon>Chlamydomonadales</taxon>
        <taxon>Volvocaceae</taxon>
        <taxon>Volvox</taxon>
    </lineage>
</organism>
<evidence type="ECO:0000256" key="1">
    <source>
        <dbReference type="SAM" id="MobiDB-lite"/>
    </source>
</evidence>
<dbReference type="EMBL" id="BNCO01000024">
    <property type="protein sequence ID" value="GIL56464.1"/>
    <property type="molecule type" value="Genomic_DNA"/>
</dbReference>
<keyword evidence="3" id="KW-1185">Reference proteome</keyword>
<evidence type="ECO:0000313" key="2">
    <source>
        <dbReference type="EMBL" id="GIL56464.1"/>
    </source>
</evidence>
<feature type="region of interest" description="Disordered" evidence="1">
    <location>
        <begin position="368"/>
        <end position="468"/>
    </location>
</feature>
<reference evidence="2" key="1">
    <citation type="journal article" date="2021" name="Proc. Natl. Acad. Sci. U.S.A.">
        <title>Three genomes in the algal genus Volvox reveal the fate of a haploid sex-determining region after a transition to homothallism.</title>
        <authorList>
            <person name="Yamamoto K."/>
            <person name="Hamaji T."/>
            <person name="Kawai-Toyooka H."/>
            <person name="Matsuzaki R."/>
            <person name="Takahashi F."/>
            <person name="Nishimura Y."/>
            <person name="Kawachi M."/>
            <person name="Noguchi H."/>
            <person name="Minakuchi Y."/>
            <person name="Umen J.G."/>
            <person name="Toyoda A."/>
            <person name="Nozaki H."/>
        </authorList>
    </citation>
    <scope>NUCLEOTIDE SEQUENCE</scope>
    <source>
        <strain evidence="2">NIES-3780</strain>
    </source>
</reference>
<accession>A0A8J4B8V9</accession>
<feature type="region of interest" description="Disordered" evidence="1">
    <location>
        <begin position="91"/>
        <end position="112"/>
    </location>
</feature>
<comment type="caution">
    <text evidence="2">The sequence shown here is derived from an EMBL/GenBank/DDBJ whole genome shotgun (WGS) entry which is preliminary data.</text>
</comment>
<sequence length="752" mass="76632">MASYGEVGAVISGLESEYIRSRKFLADLCRSLEKRGILKPSDRIEDSSVATKHNDIPDASTESKDVVNPFANFDLEKESSETSVCSECSTSSPQLAGDLHPEPPCSKSYSQSPGYGLNDPIINYGTGDASLAAATSSPARNRHTSGRIYKKPSVAFTSPATESLSQDYTCPHRFTAAHSCNQDHASGLQHRHSLIGAGSSTANALFPEGPPSLAHVLVTPLQIPRSGARHRRSSLDFIPAPPAHLRKWLDATASPCQQQQATTPPSSSLSLSLGAAMASLSPPLTVPSGNATHERPYQIRRRSSLEVLGCSAATSPANLSNAVSAATPVAMTFSGSSAVNLSNSPSAGCSSGCGGGVSILSRPCLAMSNMKRGNHPLPQQQQQQQAGLQQQQPQQQQQEQQQCEHSPSHSMQQPPQQPLAMESSPGVTAPAASCSSPQVPAPPNMDIERSASAGGGQSGFGLGSPAGNGSNHLPPLHVAISATLPTALSCPGAKGGVAELGGSGIGGRGSSFSGPLSSGATIIRRSSFSGRPPSGCGSAAPASVLRPTQTVLEFSPGGSFSSRDTRVRSGRFSRCSMSSVAIATAADTAGTSANASAVATALLNHGHAARDKDRRSISSGEVSERLIPRLGNLMFTGINLVDGGGADAGRGSDGGGGGGPPLSTCYTRRDSGLSCSGGEVEAHATPCNGGGGASVAAAAAAATAMTASSFAAAITTAAAAAATRLQHMTPVLISPRRSEATRTRPGPSGQQR</sequence>
<feature type="region of interest" description="Disordered" evidence="1">
    <location>
        <begin position="733"/>
        <end position="752"/>
    </location>
</feature>
<name>A0A8J4B8V9_9CHLO</name>
<evidence type="ECO:0000313" key="3">
    <source>
        <dbReference type="Proteomes" id="UP000747399"/>
    </source>
</evidence>
<dbReference type="Proteomes" id="UP000747399">
    <property type="component" value="Unassembled WGS sequence"/>
</dbReference>
<dbReference type="AlphaFoldDB" id="A0A8J4B8V9"/>
<feature type="compositionally biased region" description="Low complexity" evidence="1">
    <location>
        <begin position="379"/>
        <end position="401"/>
    </location>
</feature>
<gene>
    <name evidence="2" type="ORF">Vafri_11823</name>
</gene>
<feature type="compositionally biased region" description="Gly residues" evidence="1">
    <location>
        <begin position="453"/>
        <end position="466"/>
    </location>
</feature>
<proteinExistence type="predicted"/>